<accession>A0A5C5VHU9</accession>
<organism evidence="2 3">
    <name type="scientific">Posidoniimonas corsicana</name>
    <dbReference type="NCBI Taxonomy" id="1938618"/>
    <lineage>
        <taxon>Bacteria</taxon>
        <taxon>Pseudomonadati</taxon>
        <taxon>Planctomycetota</taxon>
        <taxon>Planctomycetia</taxon>
        <taxon>Pirellulales</taxon>
        <taxon>Lacipirellulaceae</taxon>
        <taxon>Posidoniimonas</taxon>
    </lineage>
</organism>
<evidence type="ECO:0000313" key="3">
    <source>
        <dbReference type="Proteomes" id="UP000316714"/>
    </source>
</evidence>
<comment type="caution">
    <text evidence="2">The sequence shown here is derived from an EMBL/GenBank/DDBJ whole genome shotgun (WGS) entry which is preliminary data.</text>
</comment>
<dbReference type="SUPFAM" id="SSF51126">
    <property type="entry name" value="Pectin lyase-like"/>
    <property type="match status" value="1"/>
</dbReference>
<dbReference type="InterPro" id="IPR012334">
    <property type="entry name" value="Pectin_lyas_fold"/>
</dbReference>
<protein>
    <recommendedName>
        <fullName evidence="1">DUF6250 domain-containing protein</fullName>
    </recommendedName>
</protein>
<dbReference type="AlphaFoldDB" id="A0A5C5VHU9"/>
<reference evidence="2 3" key="1">
    <citation type="submission" date="2019-02" db="EMBL/GenBank/DDBJ databases">
        <title>Deep-cultivation of Planctomycetes and their phenomic and genomic characterization uncovers novel biology.</title>
        <authorList>
            <person name="Wiegand S."/>
            <person name="Jogler M."/>
            <person name="Boedeker C."/>
            <person name="Pinto D."/>
            <person name="Vollmers J."/>
            <person name="Rivas-Marin E."/>
            <person name="Kohn T."/>
            <person name="Peeters S.H."/>
            <person name="Heuer A."/>
            <person name="Rast P."/>
            <person name="Oberbeckmann S."/>
            <person name="Bunk B."/>
            <person name="Jeske O."/>
            <person name="Meyerdierks A."/>
            <person name="Storesund J.E."/>
            <person name="Kallscheuer N."/>
            <person name="Luecker S."/>
            <person name="Lage O.M."/>
            <person name="Pohl T."/>
            <person name="Merkel B.J."/>
            <person name="Hornburger P."/>
            <person name="Mueller R.-W."/>
            <person name="Bruemmer F."/>
            <person name="Labrenz M."/>
            <person name="Spormann A.M."/>
            <person name="Op Den Camp H."/>
            <person name="Overmann J."/>
            <person name="Amann R."/>
            <person name="Jetten M.S.M."/>
            <person name="Mascher T."/>
            <person name="Medema M.H."/>
            <person name="Devos D.P."/>
            <person name="Kaster A.-K."/>
            <person name="Ovreas L."/>
            <person name="Rohde M."/>
            <person name="Galperin M.Y."/>
            <person name="Jogler C."/>
        </authorList>
    </citation>
    <scope>NUCLEOTIDE SEQUENCE [LARGE SCALE GENOMIC DNA]</scope>
    <source>
        <strain evidence="2 3">KOR34</strain>
    </source>
</reference>
<dbReference type="EMBL" id="SIHJ01000001">
    <property type="protein sequence ID" value="TWT37325.1"/>
    <property type="molecule type" value="Genomic_DNA"/>
</dbReference>
<proteinExistence type="predicted"/>
<dbReference type="InterPro" id="IPR046217">
    <property type="entry name" value="DUF6250"/>
</dbReference>
<sequence>MLRPTLCCALLATALMSDRSSARGEAATRAPAPPPADAAPLVLGHGVGLFTVGELVVEDNFDDLDNWVVQVQDRPGFAPTTVAARDNSLDCLTPGRGCTVWFKRRLPTRVTITYDVLCPTHSPAIKGVAPRDINNFWMCSDPAGSEDDLFDAARYNGAFDSYDKMRGYYASTGGGGPNGNRTTRMRRYPRAVDGRPAEHVALTDKDGRRPYLIAPDRWLRVQLVAFDDIVQYIVDGKLVYQFAHGDQVQLESRDADGRRTSHAGECTPERCPVYREGYTGLRMVGTHHLYRNFRVHALDPVEGGVRRPTVRVSSLEELRQAAVHSNQQVILEPGEYTFDDRRGYRLTGSNNDFDLTGAHITIPLRVDSPRHILRLQGDNITLRGGRLEDVYPDGQTEVTDYGAYNQGPTYGGRMTDVVVSGDGGRVVGLQMTVRGSYPYGYGNMFGIGGGAKLRLRKHCGLLVTGDHCVVDGCDVKNEAFGHAIFVQQSQHTVVRNSVVEGTLRPSDDCYNETDPGDLAARHDFRMQWPDWAEGVPIPRGHMINCTEDGIRAYNGVGHMEVEFCEVRKARGGIKVYMAKSARVTDCRVLDCVVQGYSVPSGGVISRCSGNAAYGPLLYIHSDNNRRQTIDLEVLPAPHGIGDHPLAAIKGSRHTIRFAAGPGSSPETMRPIIVGYPLRFDFLSVDFPAVPHDLQQKYEKFAPSRYKAERIRIENETRHPVVLAELSEGNQIESVGPVRDLGRDNHVTQLTAIESARRD</sequence>
<dbReference type="Proteomes" id="UP000316714">
    <property type="component" value="Unassembled WGS sequence"/>
</dbReference>
<feature type="domain" description="DUF6250" evidence="1">
    <location>
        <begin position="96"/>
        <end position="246"/>
    </location>
</feature>
<dbReference type="InterPro" id="IPR011050">
    <property type="entry name" value="Pectin_lyase_fold/virulence"/>
</dbReference>
<evidence type="ECO:0000313" key="2">
    <source>
        <dbReference type="EMBL" id="TWT37325.1"/>
    </source>
</evidence>
<dbReference type="OrthoDB" id="262615at2"/>
<dbReference type="RefSeq" id="WP_146564668.1">
    <property type="nucleotide sequence ID" value="NZ_SIHJ01000001.1"/>
</dbReference>
<keyword evidence="3" id="KW-1185">Reference proteome</keyword>
<gene>
    <name evidence="2" type="ORF">KOR34_22730</name>
</gene>
<dbReference type="Gene3D" id="2.160.20.10">
    <property type="entry name" value="Single-stranded right-handed beta-helix, Pectin lyase-like"/>
    <property type="match status" value="1"/>
</dbReference>
<evidence type="ECO:0000259" key="1">
    <source>
        <dbReference type="Pfam" id="PF19763"/>
    </source>
</evidence>
<dbReference type="Pfam" id="PF19763">
    <property type="entry name" value="DUF6250"/>
    <property type="match status" value="1"/>
</dbReference>
<name>A0A5C5VHU9_9BACT</name>
<dbReference type="Gene3D" id="2.60.120.200">
    <property type="match status" value="1"/>
</dbReference>